<dbReference type="InterPro" id="IPR041426">
    <property type="entry name" value="Mos1_HTH"/>
</dbReference>
<dbReference type="PANTHER" id="PTHR46060:SF1">
    <property type="entry name" value="MARINER MOS1 TRANSPOSASE-LIKE PROTEIN"/>
    <property type="match status" value="1"/>
</dbReference>
<proteinExistence type="predicted"/>
<gene>
    <name evidence="2" type="ORF">EVAR_99215_1</name>
</gene>
<comment type="caution">
    <text evidence="2">The sequence shown here is derived from an EMBL/GenBank/DDBJ whole genome shotgun (WGS) entry which is preliminary data.</text>
</comment>
<evidence type="ECO:0000313" key="2">
    <source>
        <dbReference type="EMBL" id="GBP75615.1"/>
    </source>
</evidence>
<dbReference type="Pfam" id="PF17906">
    <property type="entry name" value="HTH_48"/>
    <property type="match status" value="1"/>
</dbReference>
<dbReference type="PANTHER" id="PTHR46060">
    <property type="entry name" value="MARINER MOS1 TRANSPOSASE-LIKE PROTEIN"/>
    <property type="match status" value="1"/>
</dbReference>
<reference evidence="2 3" key="1">
    <citation type="journal article" date="2019" name="Commun. Biol.">
        <title>The bagworm genome reveals a unique fibroin gene that provides high tensile strength.</title>
        <authorList>
            <person name="Kono N."/>
            <person name="Nakamura H."/>
            <person name="Ohtoshi R."/>
            <person name="Tomita M."/>
            <person name="Numata K."/>
            <person name="Arakawa K."/>
        </authorList>
    </citation>
    <scope>NUCLEOTIDE SEQUENCE [LARGE SCALE GENOMIC DNA]</scope>
</reference>
<dbReference type="Gene3D" id="1.10.10.1450">
    <property type="match status" value="1"/>
</dbReference>
<keyword evidence="3" id="KW-1185">Reference proteome</keyword>
<sequence length="146" mass="17457">METLYPFNKEIETHQLLVETYNVAALSEKICREWFQKFKNDDFDVEDKDRSGWPKIYEDAELDEHSSRTQKELELTLEVIQQAVLAFKTVIRTLRRPTIIRSGQWHMLCQGSGLHHIKIPKNWVDSWIALKDKEFFRLGIRRLPER</sequence>
<evidence type="ECO:0000259" key="1">
    <source>
        <dbReference type="Pfam" id="PF17906"/>
    </source>
</evidence>
<accession>A0A4C1YMP3</accession>
<name>A0A4C1YMP3_EUMVA</name>
<feature type="domain" description="Mos1 transposase HTH" evidence="1">
    <location>
        <begin position="11"/>
        <end position="42"/>
    </location>
</feature>
<dbReference type="InterPro" id="IPR052709">
    <property type="entry name" value="Transposase-MT_Hybrid"/>
</dbReference>
<evidence type="ECO:0000313" key="3">
    <source>
        <dbReference type="Proteomes" id="UP000299102"/>
    </source>
</evidence>
<organism evidence="2 3">
    <name type="scientific">Eumeta variegata</name>
    <name type="common">Bagworm moth</name>
    <name type="synonym">Eumeta japonica</name>
    <dbReference type="NCBI Taxonomy" id="151549"/>
    <lineage>
        <taxon>Eukaryota</taxon>
        <taxon>Metazoa</taxon>
        <taxon>Ecdysozoa</taxon>
        <taxon>Arthropoda</taxon>
        <taxon>Hexapoda</taxon>
        <taxon>Insecta</taxon>
        <taxon>Pterygota</taxon>
        <taxon>Neoptera</taxon>
        <taxon>Endopterygota</taxon>
        <taxon>Lepidoptera</taxon>
        <taxon>Glossata</taxon>
        <taxon>Ditrysia</taxon>
        <taxon>Tineoidea</taxon>
        <taxon>Psychidae</taxon>
        <taxon>Oiketicinae</taxon>
        <taxon>Eumeta</taxon>
    </lineage>
</organism>
<dbReference type="AlphaFoldDB" id="A0A4C1YMP3"/>
<protein>
    <submittedName>
        <fullName evidence="2">Mariner Mos1 transposase</fullName>
    </submittedName>
</protein>
<dbReference type="OrthoDB" id="5772781at2759"/>
<dbReference type="Proteomes" id="UP000299102">
    <property type="component" value="Unassembled WGS sequence"/>
</dbReference>
<dbReference type="EMBL" id="BGZK01001255">
    <property type="protein sequence ID" value="GBP75615.1"/>
    <property type="molecule type" value="Genomic_DNA"/>
</dbReference>